<evidence type="ECO:0000313" key="3">
    <source>
        <dbReference type="EMBL" id="MCS3922783.1"/>
    </source>
</evidence>
<dbReference type="Gene3D" id="2.60.120.10">
    <property type="entry name" value="Jelly Rolls"/>
    <property type="match status" value="1"/>
</dbReference>
<dbReference type="RefSeq" id="WP_259052464.1">
    <property type="nucleotide sequence ID" value="NZ_JANUCQ010000004.1"/>
</dbReference>
<evidence type="ECO:0000313" key="4">
    <source>
        <dbReference type="Proteomes" id="UP001140258"/>
    </source>
</evidence>
<dbReference type="Pfam" id="PF12844">
    <property type="entry name" value="HTH_19"/>
    <property type="match status" value="1"/>
</dbReference>
<dbReference type="InterPro" id="IPR001387">
    <property type="entry name" value="Cro/C1-type_HTH"/>
</dbReference>
<organism evidence="3 4">
    <name type="scientific">Methanococcus voltae PS</name>
    <dbReference type="NCBI Taxonomy" id="523842"/>
    <lineage>
        <taxon>Archaea</taxon>
        <taxon>Methanobacteriati</taxon>
        <taxon>Methanobacteriota</taxon>
        <taxon>Methanomada group</taxon>
        <taxon>Methanococci</taxon>
        <taxon>Methanococcales</taxon>
        <taxon>Methanococcaceae</taxon>
        <taxon>Methanococcus</taxon>
    </lineage>
</organism>
<keyword evidence="1" id="KW-0238">DNA-binding</keyword>
<dbReference type="SMART" id="SM00530">
    <property type="entry name" value="HTH_XRE"/>
    <property type="match status" value="1"/>
</dbReference>
<name>A0ABT2EZX1_METVO</name>
<evidence type="ECO:0000256" key="1">
    <source>
        <dbReference type="ARBA" id="ARBA00023125"/>
    </source>
</evidence>
<dbReference type="Proteomes" id="UP001140258">
    <property type="component" value="Unassembled WGS sequence"/>
</dbReference>
<proteinExistence type="predicted"/>
<dbReference type="EMBL" id="JANUCQ010000004">
    <property type="protein sequence ID" value="MCS3922783.1"/>
    <property type="molecule type" value="Genomic_DNA"/>
</dbReference>
<feature type="domain" description="HTH cro/C1-type" evidence="2">
    <location>
        <begin position="12"/>
        <end position="66"/>
    </location>
</feature>
<keyword evidence="4" id="KW-1185">Reference proteome</keyword>
<protein>
    <submittedName>
        <fullName evidence="3">Transcriptional regulator with XRE-family HTH domain</fullName>
    </submittedName>
</protein>
<dbReference type="InterPro" id="IPR050807">
    <property type="entry name" value="TransReg_Diox_bact_type"/>
</dbReference>
<accession>A0ABT2EZX1</accession>
<dbReference type="InterPro" id="IPR013096">
    <property type="entry name" value="Cupin_2"/>
</dbReference>
<comment type="caution">
    <text evidence="3">The sequence shown here is derived from an EMBL/GenBank/DDBJ whole genome shotgun (WGS) entry which is preliminary data.</text>
</comment>
<dbReference type="Gene3D" id="1.10.260.40">
    <property type="entry name" value="lambda repressor-like DNA-binding domains"/>
    <property type="match status" value="1"/>
</dbReference>
<sequence length="184" mass="21251">MKSNIRDIILRIIEFREITGISIDEMAEYLHITSEQYRAYENGDADIPASMLCEIAHKFNVDLSLLLTGKDTKMHIFSVTRKNQGVIVNRRKEYKYENLAFNLTHKKAEPFIVTVDPREDGTRPSDNSHLGQEFIYVLEGLLKVYINNNEIILNEGDSMFFDSTYEHAMEALEGKKAKFLDLLV</sequence>
<dbReference type="PANTHER" id="PTHR46797">
    <property type="entry name" value="HTH-TYPE TRANSCRIPTIONAL REGULATOR"/>
    <property type="match status" value="1"/>
</dbReference>
<dbReference type="InterPro" id="IPR010982">
    <property type="entry name" value="Lambda_DNA-bd_dom_sf"/>
</dbReference>
<dbReference type="CDD" id="cd00093">
    <property type="entry name" value="HTH_XRE"/>
    <property type="match status" value="1"/>
</dbReference>
<gene>
    <name evidence="3" type="ORF">M2325_001493</name>
</gene>
<dbReference type="SUPFAM" id="SSF47413">
    <property type="entry name" value="lambda repressor-like DNA-binding domains"/>
    <property type="match status" value="1"/>
</dbReference>
<evidence type="ECO:0000259" key="2">
    <source>
        <dbReference type="PROSITE" id="PS50943"/>
    </source>
</evidence>
<dbReference type="Pfam" id="PF07883">
    <property type="entry name" value="Cupin_2"/>
    <property type="match status" value="1"/>
</dbReference>
<dbReference type="InterPro" id="IPR011051">
    <property type="entry name" value="RmlC_Cupin_sf"/>
</dbReference>
<dbReference type="PROSITE" id="PS50943">
    <property type="entry name" value="HTH_CROC1"/>
    <property type="match status" value="1"/>
</dbReference>
<dbReference type="PANTHER" id="PTHR46797:SF19">
    <property type="entry name" value="BLL2473 PROTEIN"/>
    <property type="match status" value="1"/>
</dbReference>
<dbReference type="SUPFAM" id="SSF51182">
    <property type="entry name" value="RmlC-like cupins"/>
    <property type="match status" value="1"/>
</dbReference>
<dbReference type="CDD" id="cd02209">
    <property type="entry name" value="cupin_XRE_C"/>
    <property type="match status" value="1"/>
</dbReference>
<reference evidence="3" key="1">
    <citation type="submission" date="2022-08" db="EMBL/GenBank/DDBJ databases">
        <title>Genomic Encyclopedia of Type Strains, Phase V (KMG-V): Genome sequencing to study the core and pangenomes of soil and plant-associated prokaryotes.</title>
        <authorList>
            <person name="Whitman W."/>
        </authorList>
    </citation>
    <scope>NUCLEOTIDE SEQUENCE</scope>
    <source>
        <strain evidence="3">PS</strain>
    </source>
</reference>
<dbReference type="InterPro" id="IPR014710">
    <property type="entry name" value="RmlC-like_jellyroll"/>
</dbReference>